<dbReference type="Gene3D" id="1.10.530.10">
    <property type="match status" value="1"/>
</dbReference>
<keyword evidence="2" id="KW-1133">Transmembrane helix</keyword>
<keyword evidence="2" id="KW-0472">Membrane</keyword>
<feature type="region of interest" description="Disordered" evidence="1">
    <location>
        <begin position="253"/>
        <end position="284"/>
    </location>
</feature>
<dbReference type="AlphaFoldDB" id="A0A415C359"/>
<evidence type="ECO:0000313" key="5">
    <source>
        <dbReference type="Proteomes" id="UP000283727"/>
    </source>
</evidence>
<feature type="transmembrane region" description="Helical" evidence="2">
    <location>
        <begin position="12"/>
        <end position="33"/>
    </location>
</feature>
<protein>
    <recommendedName>
        <fullName evidence="3">Phage tail lysozyme domain-containing protein</fullName>
    </recommendedName>
</protein>
<sequence length="480" mass="52348">MGKSNIGLKIAAVAMISTVLFQVMTVLGISAAISGMMTTISTQKGGDAEASSASCVSDTDETEGDGYTEPSKPSDNALKIAKDLADAGVSKAGVAGILGNLEQESQFLPTAKNPASGAYGIAQWNPGSKLRTEMDSIGLKDTKISDLDGQVKVLAQLVAVPSNTSRWMDGAGRLSNYQSLGYKAPNAKAGTRLFRAWQTTGDPKTAAMAWLFGFEGPGPSEWAEEKRTGSAQYWYDKGLKDITFPDKTKDNTHLKNFQDGSNNDGTTWDDESGDGSVQQASCGTDDSGAVYGKIGDAPAKRGNFDWMCEAMKVCNPHDYGGYHWYETVHDNGYQCTWYAMTRAVMIYGLDWTKKGSTLTNWDVPNIRMHTRAKDIPINLMDDPDWTVDRTPHPGDMAAGWTNHIVIIEEVKSDPSGYKVRMSEGNVNNVPPCFGWDGDGCWNSYEGDRWRTKNQMESGNVYFFRNKHWANIQKEASGSEG</sequence>
<dbReference type="Gene3D" id="3.90.1720.10">
    <property type="entry name" value="endopeptidase domain like (from Nostoc punctiforme)"/>
    <property type="match status" value="1"/>
</dbReference>
<feature type="domain" description="Phage tail lysozyme" evidence="3">
    <location>
        <begin position="75"/>
        <end position="237"/>
    </location>
</feature>
<keyword evidence="2" id="KW-0812">Transmembrane</keyword>
<evidence type="ECO:0000259" key="3">
    <source>
        <dbReference type="Pfam" id="PF18013"/>
    </source>
</evidence>
<dbReference type="InterPro" id="IPR041219">
    <property type="entry name" value="Phage_lysozyme2"/>
</dbReference>
<organism evidence="4 5">
    <name type="scientific">Bifidobacterium bifidum</name>
    <dbReference type="NCBI Taxonomy" id="1681"/>
    <lineage>
        <taxon>Bacteria</taxon>
        <taxon>Bacillati</taxon>
        <taxon>Actinomycetota</taxon>
        <taxon>Actinomycetes</taxon>
        <taxon>Bifidobacteriales</taxon>
        <taxon>Bifidobacteriaceae</taxon>
        <taxon>Bifidobacterium</taxon>
    </lineage>
</organism>
<proteinExistence type="predicted"/>
<evidence type="ECO:0000256" key="2">
    <source>
        <dbReference type="SAM" id="Phobius"/>
    </source>
</evidence>
<dbReference type="RefSeq" id="WP_117658401.1">
    <property type="nucleotide sequence ID" value="NZ_QRLK01000009.1"/>
</dbReference>
<feature type="compositionally biased region" description="Polar residues" evidence="1">
    <location>
        <begin position="275"/>
        <end position="284"/>
    </location>
</feature>
<dbReference type="Pfam" id="PF18013">
    <property type="entry name" value="Phage_lysozyme2"/>
    <property type="match status" value="1"/>
</dbReference>
<accession>A0A415C359</accession>
<evidence type="ECO:0000313" key="4">
    <source>
        <dbReference type="EMBL" id="RHJ22015.1"/>
    </source>
</evidence>
<comment type="caution">
    <text evidence="4">The sequence shown here is derived from an EMBL/GenBank/DDBJ whole genome shotgun (WGS) entry which is preliminary data.</text>
</comment>
<reference evidence="4 5" key="1">
    <citation type="submission" date="2018-08" db="EMBL/GenBank/DDBJ databases">
        <title>A genome reference for cultivated species of the human gut microbiota.</title>
        <authorList>
            <person name="Zou Y."/>
            <person name="Xue W."/>
            <person name="Luo G."/>
        </authorList>
    </citation>
    <scope>NUCLEOTIDE SEQUENCE [LARGE SCALE GENOMIC DNA]</scope>
    <source>
        <strain evidence="4 5">AM12-10</strain>
    </source>
</reference>
<name>A0A415C359_BIFBI</name>
<feature type="compositionally biased region" description="Polar residues" evidence="1">
    <location>
        <begin position="254"/>
        <end position="266"/>
    </location>
</feature>
<dbReference type="Proteomes" id="UP000283727">
    <property type="component" value="Unassembled WGS sequence"/>
</dbReference>
<gene>
    <name evidence="4" type="ORF">DW137_09285</name>
</gene>
<evidence type="ECO:0000256" key="1">
    <source>
        <dbReference type="SAM" id="MobiDB-lite"/>
    </source>
</evidence>
<dbReference type="EMBL" id="QRLR01000006">
    <property type="protein sequence ID" value="RHJ22015.1"/>
    <property type="molecule type" value="Genomic_DNA"/>
</dbReference>
<feature type="region of interest" description="Disordered" evidence="1">
    <location>
        <begin position="46"/>
        <end position="74"/>
    </location>
</feature>